<organism evidence="2 3">
    <name type="scientific">Brevundimonas vancanneytii</name>
    <dbReference type="NCBI Taxonomy" id="1325724"/>
    <lineage>
        <taxon>Bacteria</taxon>
        <taxon>Pseudomonadati</taxon>
        <taxon>Pseudomonadota</taxon>
        <taxon>Alphaproteobacteria</taxon>
        <taxon>Caulobacterales</taxon>
        <taxon>Caulobacteraceae</taxon>
        <taxon>Brevundimonas</taxon>
    </lineage>
</organism>
<evidence type="ECO:0000256" key="1">
    <source>
        <dbReference type="SAM" id="MobiDB-lite"/>
    </source>
</evidence>
<reference evidence="2 3" key="1">
    <citation type="submission" date="2019-04" db="EMBL/GenBank/DDBJ databases">
        <authorList>
            <consortium name="Pathogen Informatics"/>
        </authorList>
    </citation>
    <scope>NUCLEOTIDE SEQUENCE [LARGE SCALE GENOMIC DNA]</scope>
    <source>
        <strain evidence="2 3">NCTC9239</strain>
    </source>
</reference>
<sequence length="148" mass="15340">MSEPKTKPTDASVEDFLATVEPARRREEGRTLCALMQAASGEAPVMWGPSIVGFGRYANVTANGKSAHWPRMGFFAAQGGADLLSRLDPADGGHAGAAGAAYDQHSLPLHQAAGSGGHGRAARPLRRQLGRDETPLSVIGLPTAANGL</sequence>
<dbReference type="Proteomes" id="UP000309952">
    <property type="component" value="Chromosome"/>
</dbReference>
<dbReference type="KEGG" id="bvy:NCTC9239_00833"/>
<dbReference type="RefSeq" id="WP_197733799.1">
    <property type="nucleotide sequence ID" value="NZ_LR588407.1"/>
</dbReference>
<dbReference type="AlphaFoldDB" id="A0A4P1JWU2"/>
<evidence type="ECO:0000313" key="3">
    <source>
        <dbReference type="Proteomes" id="UP000309952"/>
    </source>
</evidence>
<dbReference type="EMBL" id="LR588407">
    <property type="protein sequence ID" value="VTO12788.1"/>
    <property type="molecule type" value="Genomic_DNA"/>
</dbReference>
<accession>A0A4P1JWU2</accession>
<gene>
    <name evidence="2" type="ORF">NCTC9239_00833</name>
</gene>
<name>A0A4P1JWU2_9CAUL</name>
<feature type="region of interest" description="Disordered" evidence="1">
    <location>
        <begin position="109"/>
        <end position="136"/>
    </location>
</feature>
<protein>
    <recommendedName>
        <fullName evidence="4">DUF1801 domain-containing protein</fullName>
    </recommendedName>
</protein>
<evidence type="ECO:0000313" key="2">
    <source>
        <dbReference type="EMBL" id="VTO12788.1"/>
    </source>
</evidence>
<proteinExistence type="predicted"/>
<keyword evidence="3" id="KW-1185">Reference proteome</keyword>
<evidence type="ECO:0008006" key="4">
    <source>
        <dbReference type="Google" id="ProtNLM"/>
    </source>
</evidence>